<evidence type="ECO:0000313" key="3">
    <source>
        <dbReference type="Proteomes" id="UP000785679"/>
    </source>
</evidence>
<name>A0A8J8SVG0_HALGN</name>
<accession>A0A8J8SVG0</accession>
<protein>
    <submittedName>
        <fullName evidence="2">Uncharacterized protein</fullName>
    </submittedName>
</protein>
<dbReference type="AlphaFoldDB" id="A0A8J8SVG0"/>
<sequence length="119" mass="13757">MIMEQLMMIKRNPHHQPAYAAQAPLHQPPPPIAQQERPPAGGARTDIPAPPKSQNLKETVRIEEYKRRVASLQNAKQKEILLKLMNDSYTDFDKNYHYVNQVDPNVVEYDTLKFTIDYA</sequence>
<keyword evidence="3" id="KW-1185">Reference proteome</keyword>
<comment type="caution">
    <text evidence="2">The sequence shown here is derived from an EMBL/GenBank/DDBJ whole genome shotgun (WGS) entry which is preliminary data.</text>
</comment>
<gene>
    <name evidence="2" type="ORF">FGO68_gene12367</name>
</gene>
<reference evidence="2" key="1">
    <citation type="submission" date="2019-06" db="EMBL/GenBank/DDBJ databases">
        <authorList>
            <person name="Zheng W."/>
        </authorList>
    </citation>
    <scope>NUCLEOTIDE SEQUENCE</scope>
    <source>
        <strain evidence="2">QDHG01</strain>
    </source>
</reference>
<evidence type="ECO:0000313" key="2">
    <source>
        <dbReference type="EMBL" id="TNV71766.1"/>
    </source>
</evidence>
<feature type="region of interest" description="Disordered" evidence="1">
    <location>
        <begin position="14"/>
        <end position="58"/>
    </location>
</feature>
<dbReference type="EMBL" id="RRYP01027963">
    <property type="protein sequence ID" value="TNV71766.1"/>
    <property type="molecule type" value="Genomic_DNA"/>
</dbReference>
<dbReference type="Proteomes" id="UP000785679">
    <property type="component" value="Unassembled WGS sequence"/>
</dbReference>
<feature type="compositionally biased region" description="Low complexity" evidence="1">
    <location>
        <begin position="15"/>
        <end position="25"/>
    </location>
</feature>
<proteinExistence type="predicted"/>
<evidence type="ECO:0000256" key="1">
    <source>
        <dbReference type="SAM" id="MobiDB-lite"/>
    </source>
</evidence>
<organism evidence="2 3">
    <name type="scientific">Halteria grandinella</name>
    <dbReference type="NCBI Taxonomy" id="5974"/>
    <lineage>
        <taxon>Eukaryota</taxon>
        <taxon>Sar</taxon>
        <taxon>Alveolata</taxon>
        <taxon>Ciliophora</taxon>
        <taxon>Intramacronucleata</taxon>
        <taxon>Spirotrichea</taxon>
        <taxon>Stichotrichia</taxon>
        <taxon>Sporadotrichida</taxon>
        <taxon>Halteriidae</taxon>
        <taxon>Halteria</taxon>
    </lineage>
</organism>